<comment type="caution">
    <text evidence="5">The sequence shown here is derived from an EMBL/GenBank/DDBJ whole genome shotgun (WGS) entry which is preliminary data.</text>
</comment>
<name>A0ABS3T092_9FLAO</name>
<protein>
    <submittedName>
        <fullName evidence="5">Tetratricopeptide repeat protein</fullName>
    </submittedName>
</protein>
<dbReference type="InterPro" id="IPR050498">
    <property type="entry name" value="Ycf3"/>
</dbReference>
<dbReference type="PANTHER" id="PTHR44858:SF1">
    <property type="entry name" value="UDP-N-ACETYLGLUCOSAMINE--PEPTIDE N-ACETYLGLUCOSAMINYLTRANSFERASE SPINDLY-RELATED"/>
    <property type="match status" value="1"/>
</dbReference>
<accession>A0ABS3T092</accession>
<dbReference type="SUPFAM" id="SSF48452">
    <property type="entry name" value="TPR-like"/>
    <property type="match status" value="1"/>
</dbReference>
<dbReference type="Proteomes" id="UP000676776">
    <property type="component" value="Unassembled WGS sequence"/>
</dbReference>
<evidence type="ECO:0000313" key="6">
    <source>
        <dbReference type="Proteomes" id="UP000676776"/>
    </source>
</evidence>
<organism evidence="5 6">
    <name type="scientific">Winogradskyella pelagia</name>
    <dbReference type="NCBI Taxonomy" id="2819984"/>
    <lineage>
        <taxon>Bacteria</taxon>
        <taxon>Pseudomonadati</taxon>
        <taxon>Bacteroidota</taxon>
        <taxon>Flavobacteriia</taxon>
        <taxon>Flavobacteriales</taxon>
        <taxon>Flavobacteriaceae</taxon>
        <taxon>Winogradskyella</taxon>
    </lineage>
</organism>
<keyword evidence="4" id="KW-0812">Transmembrane</keyword>
<evidence type="ECO:0000313" key="5">
    <source>
        <dbReference type="EMBL" id="MBO3116159.1"/>
    </source>
</evidence>
<dbReference type="Gene3D" id="1.25.40.10">
    <property type="entry name" value="Tetratricopeptide repeat domain"/>
    <property type="match status" value="3"/>
</dbReference>
<gene>
    <name evidence="5" type="ORF">J4050_05335</name>
</gene>
<keyword evidence="2 3" id="KW-0802">TPR repeat</keyword>
<feature type="transmembrane region" description="Helical" evidence="4">
    <location>
        <begin position="20"/>
        <end position="40"/>
    </location>
</feature>
<dbReference type="PANTHER" id="PTHR44858">
    <property type="entry name" value="TETRATRICOPEPTIDE REPEAT PROTEIN 6"/>
    <property type="match status" value="1"/>
</dbReference>
<sequence length="577" mass="65610">MSLYKYWRELKRRNVIKAGIAYLVVAWLITQVLSIVFPAFDVPPYFLKAALILLLIGFPIWLVFSWIYELTPDGIKKTEDIPPSSSLTSQTGNKLNKLIIFTLTLAIIVLIYDRFSNKPVNVVDYGDKSIAVMAFADMSPLKDHEYFSDGISEELLNILARIKDLKVISRTSSFSYKDKNATATEIGKDLDVSYILEGSIRKAGNTVRITTQLINTKDGSHVWSNTYDRTLDSIFKIQDDIAQEVSNQLESSLLGKRPNLYKPKVEAYNLYLQARHFTNQNTKEGYITAEDLINQSLAIDSSYAEAWDALAHIHNNGVYNFNIGNSAEKIYQGIEAAEKALQLNPDLAEAYTTLGSLQNKVWRFEESLKNMNIAVELQPNNAVILGTAALYTLGDLEKSVALIQQAIANDPLIYTNYFNLGFTYYRLGKLDKALSAFNTYSKYYPNSQILHYMKSIVYLAQNKTEKALEEIKQETHPFFSLYGRNYIYFAIGETAKADKLFEEFLEKESETDPANVADLYAFRGNHDKAFEFLEKAVAIKDPVLLEVLTYPASRTMSNDPRWKNLIKKINLPRAHKF</sequence>
<reference evidence="5 6" key="1">
    <citation type="submission" date="2021-03" db="EMBL/GenBank/DDBJ databases">
        <title>Winogradskyella sp. nov., isolated from costal sediment.</title>
        <authorList>
            <person name="Gao C."/>
        </authorList>
    </citation>
    <scope>NUCLEOTIDE SEQUENCE [LARGE SCALE GENOMIC DNA]</scope>
    <source>
        <strain evidence="5 6">DF17</strain>
    </source>
</reference>
<keyword evidence="4" id="KW-1133">Transmembrane helix</keyword>
<dbReference type="Pfam" id="PF13181">
    <property type="entry name" value="TPR_8"/>
    <property type="match status" value="1"/>
</dbReference>
<dbReference type="InterPro" id="IPR011990">
    <property type="entry name" value="TPR-like_helical_dom_sf"/>
</dbReference>
<dbReference type="Gene3D" id="3.40.50.10070">
    <property type="entry name" value="TolB, N-terminal domain"/>
    <property type="match status" value="1"/>
</dbReference>
<dbReference type="SMART" id="SM00028">
    <property type="entry name" value="TPR"/>
    <property type="match status" value="2"/>
</dbReference>
<dbReference type="PROSITE" id="PS50005">
    <property type="entry name" value="TPR"/>
    <property type="match status" value="2"/>
</dbReference>
<evidence type="ECO:0000256" key="1">
    <source>
        <dbReference type="ARBA" id="ARBA00022737"/>
    </source>
</evidence>
<proteinExistence type="predicted"/>
<feature type="transmembrane region" description="Helical" evidence="4">
    <location>
        <begin position="46"/>
        <end position="68"/>
    </location>
</feature>
<keyword evidence="1" id="KW-0677">Repeat</keyword>
<keyword evidence="6" id="KW-1185">Reference proteome</keyword>
<feature type="repeat" description="TPR" evidence="3">
    <location>
        <begin position="414"/>
        <end position="447"/>
    </location>
</feature>
<evidence type="ECO:0000256" key="2">
    <source>
        <dbReference type="ARBA" id="ARBA00022803"/>
    </source>
</evidence>
<evidence type="ECO:0000256" key="4">
    <source>
        <dbReference type="SAM" id="Phobius"/>
    </source>
</evidence>
<feature type="transmembrane region" description="Helical" evidence="4">
    <location>
        <begin position="95"/>
        <end position="112"/>
    </location>
</feature>
<dbReference type="Pfam" id="PF13174">
    <property type="entry name" value="TPR_6"/>
    <property type="match status" value="1"/>
</dbReference>
<dbReference type="RefSeq" id="WP_208153025.1">
    <property type="nucleotide sequence ID" value="NZ_JAGEVF010000003.1"/>
</dbReference>
<keyword evidence="4" id="KW-0472">Membrane</keyword>
<dbReference type="EMBL" id="JAGEVF010000003">
    <property type="protein sequence ID" value="MBO3116159.1"/>
    <property type="molecule type" value="Genomic_DNA"/>
</dbReference>
<dbReference type="InterPro" id="IPR019734">
    <property type="entry name" value="TPR_rpt"/>
</dbReference>
<feature type="repeat" description="TPR" evidence="3">
    <location>
        <begin position="348"/>
        <end position="381"/>
    </location>
</feature>
<evidence type="ECO:0000256" key="3">
    <source>
        <dbReference type="PROSITE-ProRule" id="PRU00339"/>
    </source>
</evidence>